<gene>
    <name evidence="2" type="ORF">BB561_005313</name>
</gene>
<proteinExistence type="predicted"/>
<accession>A0A2T9YAY9</accession>
<keyword evidence="3" id="KW-1185">Reference proteome</keyword>
<sequence length="414" mass="43834">MMIKYSFFILAALFADATATECSNQGLERCQAPSGTSVKIIRCEQRKEIVTECTNGGLCYGNGRSGIICILPSEIKLLAKRADTSTPFGQYSGGISNLLKGMSGDSASLRNFLTQSRTAMLSDKNAVTDFSKAMSSGLSESRSNLASNSKDLSKLLSTTESTTDAIKKARLFTGAITNNLAPFSYAIYDLGTTVSTNEEARLGLSRAMTSAASTVIAANPDEKLSYSQTNSALNNLALSLSVFYPRTLGGVLKGDLSPRNLATYISAASSGNVNGTANLMSSLFNTIAPGHDYMPAFSYASGRLGRSIAITANPTVVNRVTKRYQSKESTNNPYSNFINSAANAVATTRGKYEGDFLAAFNNYNSNVEPDCGCKDTSLYSQLNFYLTMLTLISLAAPSGACCAPSGGAGTSLRF</sequence>
<keyword evidence="1" id="KW-0732">Signal</keyword>
<evidence type="ECO:0000313" key="2">
    <source>
        <dbReference type="EMBL" id="PVU89503.1"/>
    </source>
</evidence>
<feature type="signal peptide" evidence="1">
    <location>
        <begin position="1"/>
        <end position="19"/>
    </location>
</feature>
<evidence type="ECO:0000256" key="1">
    <source>
        <dbReference type="SAM" id="SignalP"/>
    </source>
</evidence>
<protein>
    <submittedName>
        <fullName evidence="2">Uncharacterized protein</fullName>
    </submittedName>
</protein>
<dbReference type="Proteomes" id="UP000245383">
    <property type="component" value="Unassembled WGS sequence"/>
</dbReference>
<comment type="caution">
    <text evidence="2">The sequence shown here is derived from an EMBL/GenBank/DDBJ whole genome shotgun (WGS) entry which is preliminary data.</text>
</comment>
<dbReference type="EMBL" id="MBFR01000310">
    <property type="protein sequence ID" value="PVU89503.1"/>
    <property type="molecule type" value="Genomic_DNA"/>
</dbReference>
<dbReference type="OrthoDB" id="76388at2759"/>
<feature type="chain" id="PRO_5015415138" evidence="1">
    <location>
        <begin position="20"/>
        <end position="414"/>
    </location>
</feature>
<dbReference type="AlphaFoldDB" id="A0A2T9YAY9"/>
<reference evidence="2 3" key="1">
    <citation type="journal article" date="2018" name="MBio">
        <title>Comparative Genomics Reveals the Core Gene Toolbox for the Fungus-Insect Symbiosis.</title>
        <authorList>
            <person name="Wang Y."/>
            <person name="Stata M."/>
            <person name="Wang W."/>
            <person name="Stajich J.E."/>
            <person name="White M.M."/>
            <person name="Moncalvo J.M."/>
        </authorList>
    </citation>
    <scope>NUCLEOTIDE SEQUENCE [LARGE SCALE GENOMIC DNA]</scope>
    <source>
        <strain evidence="2 3">SWE-8-4</strain>
    </source>
</reference>
<evidence type="ECO:0000313" key="3">
    <source>
        <dbReference type="Proteomes" id="UP000245383"/>
    </source>
</evidence>
<organism evidence="2 3">
    <name type="scientific">Smittium simulii</name>
    <dbReference type="NCBI Taxonomy" id="133385"/>
    <lineage>
        <taxon>Eukaryota</taxon>
        <taxon>Fungi</taxon>
        <taxon>Fungi incertae sedis</taxon>
        <taxon>Zoopagomycota</taxon>
        <taxon>Kickxellomycotina</taxon>
        <taxon>Harpellomycetes</taxon>
        <taxon>Harpellales</taxon>
        <taxon>Legeriomycetaceae</taxon>
        <taxon>Smittium</taxon>
    </lineage>
</organism>
<name>A0A2T9YAY9_9FUNG</name>